<dbReference type="Proteomes" id="UP000257109">
    <property type="component" value="Unassembled WGS sequence"/>
</dbReference>
<comment type="caution">
    <text evidence="2">The sequence shown here is derived from an EMBL/GenBank/DDBJ whole genome shotgun (WGS) entry which is preliminary data.</text>
</comment>
<reference evidence="2" key="1">
    <citation type="submission" date="2018-05" db="EMBL/GenBank/DDBJ databases">
        <title>Draft genome of Mucuna pruriens seed.</title>
        <authorList>
            <person name="Nnadi N.E."/>
            <person name="Vos R."/>
            <person name="Hasami M.H."/>
            <person name="Devisetty U.K."/>
            <person name="Aguiy J.C."/>
        </authorList>
    </citation>
    <scope>NUCLEOTIDE SEQUENCE [LARGE SCALE GENOMIC DNA]</scope>
    <source>
        <strain evidence="2">JCA_2017</strain>
    </source>
</reference>
<evidence type="ECO:0000313" key="2">
    <source>
        <dbReference type="EMBL" id="RDX90718.1"/>
    </source>
</evidence>
<dbReference type="PANTHER" id="PTHR35046:SF9">
    <property type="entry name" value="RNA-DIRECTED DNA POLYMERASE"/>
    <property type="match status" value="1"/>
</dbReference>
<feature type="non-terminal residue" evidence="2">
    <location>
        <position position="1"/>
    </location>
</feature>
<organism evidence="2 3">
    <name type="scientific">Mucuna pruriens</name>
    <name type="common">Velvet bean</name>
    <name type="synonym">Dolichos pruriens</name>
    <dbReference type="NCBI Taxonomy" id="157652"/>
    <lineage>
        <taxon>Eukaryota</taxon>
        <taxon>Viridiplantae</taxon>
        <taxon>Streptophyta</taxon>
        <taxon>Embryophyta</taxon>
        <taxon>Tracheophyta</taxon>
        <taxon>Spermatophyta</taxon>
        <taxon>Magnoliopsida</taxon>
        <taxon>eudicotyledons</taxon>
        <taxon>Gunneridae</taxon>
        <taxon>Pentapetalae</taxon>
        <taxon>rosids</taxon>
        <taxon>fabids</taxon>
        <taxon>Fabales</taxon>
        <taxon>Fabaceae</taxon>
        <taxon>Papilionoideae</taxon>
        <taxon>50 kb inversion clade</taxon>
        <taxon>NPAAA clade</taxon>
        <taxon>indigoferoid/millettioid clade</taxon>
        <taxon>Phaseoleae</taxon>
        <taxon>Mucuna</taxon>
    </lineage>
</organism>
<keyword evidence="3" id="KW-1185">Reference proteome</keyword>
<dbReference type="OrthoDB" id="1731207at2759"/>
<dbReference type="EMBL" id="QJKJ01005307">
    <property type="protein sequence ID" value="RDX90718.1"/>
    <property type="molecule type" value="Genomic_DNA"/>
</dbReference>
<gene>
    <name evidence="2" type="ORF">CR513_27386</name>
</gene>
<accession>A0A371GJI3</accession>
<sequence>MKRSLTKRGKIGDMRNLIMKERGYGVLPRLGDEGWRRHADTWANSKRELRSQFVIASYTKDHYNRMQCMYQGSKSVEDYHRDMEVALTRANILEPNKATMAHFLHGLNRVIQDIVKLYHYASLYDLMH</sequence>
<proteinExistence type="predicted"/>
<evidence type="ECO:0000313" key="3">
    <source>
        <dbReference type="Proteomes" id="UP000257109"/>
    </source>
</evidence>
<dbReference type="Pfam" id="PF03732">
    <property type="entry name" value="Retrotrans_gag"/>
    <property type="match status" value="1"/>
</dbReference>
<name>A0A371GJI3_MUCPR</name>
<dbReference type="PANTHER" id="PTHR35046">
    <property type="entry name" value="ZINC KNUCKLE (CCHC-TYPE) FAMILY PROTEIN"/>
    <property type="match status" value="1"/>
</dbReference>
<evidence type="ECO:0000259" key="1">
    <source>
        <dbReference type="Pfam" id="PF03732"/>
    </source>
</evidence>
<protein>
    <recommendedName>
        <fullName evidence="1">Retrotransposon gag domain-containing protein</fullName>
    </recommendedName>
</protein>
<feature type="domain" description="Retrotransposon gag" evidence="1">
    <location>
        <begin position="37"/>
        <end position="109"/>
    </location>
</feature>
<dbReference type="AlphaFoldDB" id="A0A371GJI3"/>
<dbReference type="InterPro" id="IPR005162">
    <property type="entry name" value="Retrotrans_gag_dom"/>
</dbReference>